<keyword evidence="5" id="KW-0460">Magnesium</keyword>
<dbReference type="FunFam" id="3.90.79.10:FF:000036">
    <property type="entry name" value="Nudix hydrolase 11"/>
    <property type="match status" value="1"/>
</dbReference>
<comment type="cofactor">
    <cofactor evidence="1">
        <name>Mn(2+)</name>
        <dbReference type="ChEBI" id="CHEBI:29035"/>
    </cofactor>
</comment>
<comment type="caution">
    <text evidence="8">The sequence shown here is derived from an EMBL/GenBank/DDBJ whole genome shotgun (WGS) entry which is preliminary data.</text>
</comment>
<dbReference type="PANTHER" id="PTHR12992:SF24">
    <property type="entry name" value="PEROXISOMAL COENZYME A DIPHOSPHATASE NUDT7"/>
    <property type="match status" value="1"/>
</dbReference>
<evidence type="ECO:0000313" key="8">
    <source>
        <dbReference type="EMBL" id="GAX76882.1"/>
    </source>
</evidence>
<sequence length="209" mass="22980">MITRSRSSSTRGPQLENLEIIKSNFRSLKSTESRVSNKPAAVLVALFEGPDGKPHVWLTQRSKDLPTHPGEVCLPGGKRDLLDPSDEFTAKREAHEEIGLDPAMVTVLGQLPPLLSECLLSVTPVVATIPATFTPSPNPGEVAMVFSAPLNLFLEPPAGTHSTHLITWQDKPYRLHSFQYKGFQIWGLTATILIEVAKRGYGRPTTFEE</sequence>
<dbReference type="CDD" id="cd03426">
    <property type="entry name" value="NUDIX_CoAse_Nudt7"/>
    <property type="match status" value="1"/>
</dbReference>
<dbReference type="InterPro" id="IPR045121">
    <property type="entry name" value="CoAse"/>
</dbReference>
<dbReference type="GO" id="GO:0008893">
    <property type="term" value="F:guanosine-3',5'-bis(diphosphate) 3'-diphosphatase activity"/>
    <property type="evidence" value="ECO:0007669"/>
    <property type="project" value="UniProtKB-ARBA"/>
</dbReference>
<keyword evidence="6" id="KW-0464">Manganese</keyword>
<evidence type="ECO:0000259" key="7">
    <source>
        <dbReference type="PROSITE" id="PS51462"/>
    </source>
</evidence>
<keyword evidence="9" id="KW-1185">Reference proteome</keyword>
<accession>A0A250X1W6</accession>
<evidence type="ECO:0000256" key="5">
    <source>
        <dbReference type="ARBA" id="ARBA00022842"/>
    </source>
</evidence>
<comment type="cofactor">
    <cofactor evidence="2">
        <name>Mg(2+)</name>
        <dbReference type="ChEBI" id="CHEBI:18420"/>
    </cofactor>
</comment>
<dbReference type="PROSITE" id="PS51462">
    <property type="entry name" value="NUDIX"/>
    <property type="match status" value="1"/>
</dbReference>
<dbReference type="InterPro" id="IPR015797">
    <property type="entry name" value="NUDIX_hydrolase-like_dom_sf"/>
</dbReference>
<dbReference type="AlphaFoldDB" id="A0A250X1W6"/>
<feature type="domain" description="Nudix hydrolase" evidence="7">
    <location>
        <begin position="37"/>
        <end position="171"/>
    </location>
</feature>
<dbReference type="SUPFAM" id="SSF55811">
    <property type="entry name" value="Nudix"/>
    <property type="match status" value="1"/>
</dbReference>
<gene>
    <name evidence="8" type="ORF">CEUSTIGMA_g4328.t1</name>
</gene>
<dbReference type="GO" id="GO:0010945">
    <property type="term" value="F:coenzyme A diphosphatase activity"/>
    <property type="evidence" value="ECO:0007669"/>
    <property type="project" value="InterPro"/>
</dbReference>
<dbReference type="PANTHER" id="PTHR12992">
    <property type="entry name" value="NUDIX HYDROLASE"/>
    <property type="match status" value="1"/>
</dbReference>
<evidence type="ECO:0000256" key="2">
    <source>
        <dbReference type="ARBA" id="ARBA00001946"/>
    </source>
</evidence>
<dbReference type="EMBL" id="BEGY01000020">
    <property type="protein sequence ID" value="GAX76882.1"/>
    <property type="molecule type" value="Genomic_DNA"/>
</dbReference>
<dbReference type="GO" id="GO:0015938">
    <property type="term" value="P:coenzyme A catabolic process"/>
    <property type="evidence" value="ECO:0007669"/>
    <property type="project" value="TreeGrafter"/>
</dbReference>
<reference evidence="8 9" key="1">
    <citation type="submission" date="2017-08" db="EMBL/GenBank/DDBJ databases">
        <title>Acidophilic green algal genome provides insights into adaptation to an acidic environment.</title>
        <authorList>
            <person name="Hirooka S."/>
            <person name="Hirose Y."/>
            <person name="Kanesaki Y."/>
            <person name="Higuchi S."/>
            <person name="Fujiwara T."/>
            <person name="Onuma R."/>
            <person name="Era A."/>
            <person name="Ohbayashi R."/>
            <person name="Uzuka A."/>
            <person name="Nozaki H."/>
            <person name="Yoshikawa H."/>
            <person name="Miyagishima S.Y."/>
        </authorList>
    </citation>
    <scope>NUCLEOTIDE SEQUENCE [LARGE SCALE GENOMIC DNA]</scope>
    <source>
        <strain evidence="8 9">NIES-2499</strain>
    </source>
</reference>
<dbReference type="Gene3D" id="3.90.79.10">
    <property type="entry name" value="Nucleoside Triphosphate Pyrophosphohydrolase"/>
    <property type="match status" value="1"/>
</dbReference>
<protein>
    <recommendedName>
        <fullName evidence="7">Nudix hydrolase domain-containing protein</fullName>
    </recommendedName>
</protein>
<proteinExistence type="predicted"/>
<dbReference type="STRING" id="1157962.A0A250X1W6"/>
<dbReference type="OrthoDB" id="206213at2759"/>
<dbReference type="GO" id="GO:0015937">
    <property type="term" value="P:coenzyme A biosynthetic process"/>
    <property type="evidence" value="ECO:0007669"/>
    <property type="project" value="UniProtKB-ARBA"/>
</dbReference>
<dbReference type="Pfam" id="PF00293">
    <property type="entry name" value="NUDIX"/>
    <property type="match status" value="1"/>
</dbReference>
<evidence type="ECO:0000256" key="1">
    <source>
        <dbReference type="ARBA" id="ARBA00001936"/>
    </source>
</evidence>
<evidence type="ECO:0000256" key="6">
    <source>
        <dbReference type="ARBA" id="ARBA00023211"/>
    </source>
</evidence>
<name>A0A250X1W6_9CHLO</name>
<dbReference type="Proteomes" id="UP000232323">
    <property type="component" value="Unassembled WGS sequence"/>
</dbReference>
<keyword evidence="4" id="KW-0378">Hydrolase</keyword>
<keyword evidence="3" id="KW-0479">Metal-binding</keyword>
<evidence type="ECO:0000313" key="9">
    <source>
        <dbReference type="Proteomes" id="UP000232323"/>
    </source>
</evidence>
<dbReference type="InterPro" id="IPR000086">
    <property type="entry name" value="NUDIX_hydrolase_dom"/>
</dbReference>
<evidence type="ECO:0000256" key="3">
    <source>
        <dbReference type="ARBA" id="ARBA00022723"/>
    </source>
</evidence>
<evidence type="ECO:0000256" key="4">
    <source>
        <dbReference type="ARBA" id="ARBA00022801"/>
    </source>
</evidence>
<dbReference type="GO" id="GO:0046872">
    <property type="term" value="F:metal ion binding"/>
    <property type="evidence" value="ECO:0007669"/>
    <property type="project" value="UniProtKB-KW"/>
</dbReference>
<dbReference type="GO" id="GO:0005737">
    <property type="term" value="C:cytoplasm"/>
    <property type="evidence" value="ECO:0007669"/>
    <property type="project" value="UniProtKB-ARBA"/>
</dbReference>
<organism evidence="8 9">
    <name type="scientific">Chlamydomonas eustigma</name>
    <dbReference type="NCBI Taxonomy" id="1157962"/>
    <lineage>
        <taxon>Eukaryota</taxon>
        <taxon>Viridiplantae</taxon>
        <taxon>Chlorophyta</taxon>
        <taxon>core chlorophytes</taxon>
        <taxon>Chlorophyceae</taxon>
        <taxon>CS clade</taxon>
        <taxon>Chlamydomonadales</taxon>
        <taxon>Chlamydomonadaceae</taxon>
        <taxon>Chlamydomonas</taxon>
    </lineage>
</organism>